<keyword evidence="4" id="KW-0862">Zinc</keyword>
<dbReference type="EMBL" id="JAEHOE010000061">
    <property type="protein sequence ID" value="KAG2490487.1"/>
    <property type="molecule type" value="Genomic_DNA"/>
</dbReference>
<dbReference type="GO" id="GO:0003677">
    <property type="term" value="F:DNA binding"/>
    <property type="evidence" value="ECO:0007669"/>
    <property type="project" value="InterPro"/>
</dbReference>
<evidence type="ECO:0000256" key="6">
    <source>
        <dbReference type="SAM" id="MobiDB-lite"/>
    </source>
</evidence>
<feature type="compositionally biased region" description="Low complexity" evidence="6">
    <location>
        <begin position="68"/>
        <end position="84"/>
    </location>
</feature>
<dbReference type="AlphaFoldDB" id="A0A835XSN9"/>
<dbReference type="Proteomes" id="UP000612055">
    <property type="component" value="Unassembled WGS sequence"/>
</dbReference>
<evidence type="ECO:0000313" key="10">
    <source>
        <dbReference type="Proteomes" id="UP000612055"/>
    </source>
</evidence>
<comment type="function">
    <text evidence="1">May be involved in environmental stress response.</text>
</comment>
<feature type="domain" description="A20-type" evidence="7">
    <location>
        <begin position="7"/>
        <end position="41"/>
    </location>
</feature>
<dbReference type="InterPro" id="IPR050652">
    <property type="entry name" value="AN1_A20_ZnFinger"/>
</dbReference>
<dbReference type="GO" id="GO:0008270">
    <property type="term" value="F:zinc ion binding"/>
    <property type="evidence" value="ECO:0007669"/>
    <property type="project" value="UniProtKB-KW"/>
</dbReference>
<dbReference type="SUPFAM" id="SSF118310">
    <property type="entry name" value="AN1-like Zinc finger"/>
    <property type="match status" value="1"/>
</dbReference>
<evidence type="ECO:0000256" key="1">
    <source>
        <dbReference type="ARBA" id="ARBA00003732"/>
    </source>
</evidence>
<evidence type="ECO:0000256" key="4">
    <source>
        <dbReference type="ARBA" id="ARBA00022833"/>
    </source>
</evidence>
<keyword evidence="3 5" id="KW-0863">Zinc-finger</keyword>
<dbReference type="SUPFAM" id="SSF57716">
    <property type="entry name" value="Glucocorticoid receptor-like (DNA-binding domain)"/>
    <property type="match status" value="1"/>
</dbReference>
<evidence type="ECO:0000259" key="8">
    <source>
        <dbReference type="PROSITE" id="PS51039"/>
    </source>
</evidence>
<dbReference type="SMART" id="SM00154">
    <property type="entry name" value="ZnF_AN1"/>
    <property type="match status" value="1"/>
</dbReference>
<feature type="region of interest" description="Disordered" evidence="6">
    <location>
        <begin position="34"/>
        <end position="95"/>
    </location>
</feature>
<reference evidence="9" key="1">
    <citation type="journal article" date="2020" name="bioRxiv">
        <title>Comparative genomics of Chlamydomonas.</title>
        <authorList>
            <person name="Craig R.J."/>
            <person name="Hasan A.R."/>
            <person name="Ness R.W."/>
            <person name="Keightley P.D."/>
        </authorList>
    </citation>
    <scope>NUCLEOTIDE SEQUENCE</scope>
    <source>
        <strain evidence="9">CCAP 11/70</strain>
    </source>
</reference>
<dbReference type="Pfam" id="PF01428">
    <property type="entry name" value="zf-AN1"/>
    <property type="match status" value="1"/>
</dbReference>
<evidence type="ECO:0000256" key="3">
    <source>
        <dbReference type="ARBA" id="ARBA00022771"/>
    </source>
</evidence>
<keyword evidence="10" id="KW-1185">Reference proteome</keyword>
<organism evidence="9 10">
    <name type="scientific">Edaphochlamys debaryana</name>
    <dbReference type="NCBI Taxonomy" id="47281"/>
    <lineage>
        <taxon>Eukaryota</taxon>
        <taxon>Viridiplantae</taxon>
        <taxon>Chlorophyta</taxon>
        <taxon>core chlorophytes</taxon>
        <taxon>Chlorophyceae</taxon>
        <taxon>CS clade</taxon>
        <taxon>Chlamydomonadales</taxon>
        <taxon>Chlamydomonadales incertae sedis</taxon>
        <taxon>Edaphochlamys</taxon>
    </lineage>
</organism>
<comment type="caution">
    <text evidence="9">The sequence shown here is derived from an EMBL/GenBank/DDBJ whole genome shotgun (WGS) entry which is preliminary data.</text>
</comment>
<sequence length="160" mass="16534">MDNEQAQSSPQLCVNNCGFFANVGCGGLCSKCHRSTQPAPSATPTPKPAPVAEVSVAKPAQEAQPIVSSSPASASSPTPEASTSGAGDVAPPATKACPTRCLACKKKVGLTGFTCKCGDVFCGQHRYAESHQCPFDYKGVAKAQLEKLNPVIQAQKVQKL</sequence>
<dbReference type="FunFam" id="4.10.1110.10:FF:000001">
    <property type="entry name" value="Zinc finger AN1-type containing 6"/>
    <property type="match status" value="1"/>
</dbReference>
<dbReference type="SMART" id="SM00259">
    <property type="entry name" value="ZnF_A20"/>
    <property type="match status" value="1"/>
</dbReference>
<evidence type="ECO:0000259" key="7">
    <source>
        <dbReference type="PROSITE" id="PS51036"/>
    </source>
</evidence>
<dbReference type="InterPro" id="IPR000058">
    <property type="entry name" value="Znf_AN1"/>
</dbReference>
<evidence type="ECO:0000256" key="5">
    <source>
        <dbReference type="PROSITE-ProRule" id="PRU00449"/>
    </source>
</evidence>
<proteinExistence type="predicted"/>
<dbReference type="PROSITE" id="PS51039">
    <property type="entry name" value="ZF_AN1"/>
    <property type="match status" value="1"/>
</dbReference>
<dbReference type="PANTHER" id="PTHR10634">
    <property type="entry name" value="AN1-TYPE ZINC FINGER PROTEIN"/>
    <property type="match status" value="1"/>
</dbReference>
<gene>
    <name evidence="9" type="ORF">HYH03_011115</name>
</gene>
<dbReference type="InterPro" id="IPR035896">
    <property type="entry name" value="AN1-like_Znf"/>
</dbReference>
<protein>
    <submittedName>
        <fullName evidence="9">Uncharacterized protein</fullName>
    </submittedName>
</protein>
<dbReference type="Pfam" id="PF01754">
    <property type="entry name" value="zf-A20"/>
    <property type="match status" value="1"/>
</dbReference>
<accession>A0A835XSN9</accession>
<evidence type="ECO:0000313" key="9">
    <source>
        <dbReference type="EMBL" id="KAG2490487.1"/>
    </source>
</evidence>
<dbReference type="Gene3D" id="4.10.1110.10">
    <property type="entry name" value="AN1-like Zinc finger"/>
    <property type="match status" value="1"/>
</dbReference>
<feature type="domain" description="AN1-type" evidence="8">
    <location>
        <begin position="91"/>
        <end position="141"/>
    </location>
</feature>
<dbReference type="PROSITE" id="PS51036">
    <property type="entry name" value="ZF_A20"/>
    <property type="match status" value="1"/>
</dbReference>
<keyword evidence="2" id="KW-0479">Metal-binding</keyword>
<name>A0A835XSN9_9CHLO</name>
<dbReference type="Gene3D" id="1.20.5.4770">
    <property type="match status" value="1"/>
</dbReference>
<dbReference type="PANTHER" id="PTHR10634:SF149">
    <property type="entry name" value="AN1-TYPE DOMAIN-CONTAINING PROTEIN-RELATED"/>
    <property type="match status" value="1"/>
</dbReference>
<evidence type="ECO:0000256" key="2">
    <source>
        <dbReference type="ARBA" id="ARBA00022723"/>
    </source>
</evidence>
<dbReference type="OrthoDB" id="428577at2759"/>
<dbReference type="InterPro" id="IPR002653">
    <property type="entry name" value="Znf_A20"/>
</dbReference>